<organism evidence="6 7">
    <name type="scientific">Megalops atlanticus</name>
    <name type="common">Tarpon</name>
    <name type="synonym">Clupea gigantea</name>
    <dbReference type="NCBI Taxonomy" id="7932"/>
    <lineage>
        <taxon>Eukaryota</taxon>
        <taxon>Metazoa</taxon>
        <taxon>Chordata</taxon>
        <taxon>Craniata</taxon>
        <taxon>Vertebrata</taxon>
        <taxon>Euteleostomi</taxon>
        <taxon>Actinopterygii</taxon>
        <taxon>Neopterygii</taxon>
        <taxon>Teleostei</taxon>
        <taxon>Elopiformes</taxon>
        <taxon>Megalopidae</taxon>
        <taxon>Megalops</taxon>
    </lineage>
</organism>
<dbReference type="GO" id="GO:0005813">
    <property type="term" value="C:centrosome"/>
    <property type="evidence" value="ECO:0007669"/>
    <property type="project" value="TreeGrafter"/>
</dbReference>
<dbReference type="Proteomes" id="UP001046870">
    <property type="component" value="Chromosome 5"/>
</dbReference>
<dbReference type="EC" id="3.4.22.49" evidence="2"/>
<keyword evidence="4" id="KW-0159">Chromosome partition</keyword>
<dbReference type="PANTHER" id="PTHR12792:SF0">
    <property type="entry name" value="SEPARIN"/>
    <property type="match status" value="1"/>
</dbReference>
<feature type="domain" description="Peptidase C50" evidence="5">
    <location>
        <begin position="237"/>
        <end position="332"/>
    </location>
</feature>
<comment type="catalytic activity">
    <reaction evidence="1">
        <text>All bonds known to be hydrolyzed by this endopeptidase have arginine in P1 and an acidic residue in P4. P6 is often occupied by an acidic residue or by a hydroxy-amino-acid residue, the phosphorylation of which enhances cleavage.</text>
        <dbReference type="EC" id="3.4.22.49"/>
    </reaction>
</comment>
<evidence type="ECO:0000256" key="4">
    <source>
        <dbReference type="ARBA" id="ARBA00022829"/>
    </source>
</evidence>
<dbReference type="PANTHER" id="PTHR12792">
    <property type="entry name" value="EXTRA SPINDLE POLES 1-RELATED"/>
    <property type="match status" value="1"/>
</dbReference>
<keyword evidence="3" id="KW-0378">Hydrolase</keyword>
<dbReference type="Pfam" id="PF03568">
    <property type="entry name" value="Separin_C"/>
    <property type="match status" value="1"/>
</dbReference>
<dbReference type="OrthoDB" id="8935930at2759"/>
<evidence type="ECO:0000256" key="2">
    <source>
        <dbReference type="ARBA" id="ARBA00012489"/>
    </source>
</evidence>
<keyword evidence="7" id="KW-1185">Reference proteome</keyword>
<evidence type="ECO:0000313" key="7">
    <source>
        <dbReference type="Proteomes" id="UP001046870"/>
    </source>
</evidence>
<sequence length="412" mass="45315">MTVCLVSVVGEQPRAMGDTILLSRLESGALPITVRIPTTQSECPISRIVQEMEGVQKQQKILSNVADKAQWWEGRRALDQRMERLLEDMRETLGCWQGLLLPASSDPRLSSYARNLHQTLTECGARTTEELLKAILSAAPLLSQQDMYSLAEGLCPGRSEEPLAVLQKAVSALKDIAEPQGHIVLVLDKYLQKLPWESISCLRSHSVTRMPSLHFLLGHAALKQLDPGSVLNRGVDPQQVFYVLNPDANLKDTEERFKEWFTNEPVWQGVCGTAPSPEQLQEAVTTKDLYIYVGHGAGARFLDGQKLLKGELHAASLLFGCSSAALAVHGEIEGAGIILNYLMAGCPLILGNLWDVTDRDIDRFTKALLQSWLSAGHGAPLLKHMASSRQATYLKHLIGAAPVVYGLPIFLR</sequence>
<protein>
    <recommendedName>
        <fullName evidence="2">separase</fullName>
        <ecNumber evidence="2">3.4.22.49</ecNumber>
    </recommendedName>
</protein>
<dbReference type="GO" id="GO:0006508">
    <property type="term" value="P:proteolysis"/>
    <property type="evidence" value="ECO:0007669"/>
    <property type="project" value="InterPro"/>
</dbReference>
<dbReference type="InterPro" id="IPR030397">
    <property type="entry name" value="SEPARIN_core_dom"/>
</dbReference>
<dbReference type="GO" id="GO:0005737">
    <property type="term" value="C:cytoplasm"/>
    <property type="evidence" value="ECO:0007669"/>
    <property type="project" value="TreeGrafter"/>
</dbReference>
<evidence type="ECO:0000256" key="1">
    <source>
        <dbReference type="ARBA" id="ARBA00000451"/>
    </source>
</evidence>
<proteinExistence type="predicted"/>
<reference evidence="6" key="1">
    <citation type="submission" date="2021-01" db="EMBL/GenBank/DDBJ databases">
        <authorList>
            <person name="Zahm M."/>
            <person name="Roques C."/>
            <person name="Cabau C."/>
            <person name="Klopp C."/>
            <person name="Donnadieu C."/>
            <person name="Jouanno E."/>
            <person name="Lampietro C."/>
            <person name="Louis A."/>
            <person name="Herpin A."/>
            <person name="Echchiki A."/>
            <person name="Berthelot C."/>
            <person name="Parey E."/>
            <person name="Roest-Crollius H."/>
            <person name="Braasch I."/>
            <person name="Postlethwait J."/>
            <person name="Bobe J."/>
            <person name="Montfort J."/>
            <person name="Bouchez O."/>
            <person name="Begum T."/>
            <person name="Mejri S."/>
            <person name="Adams A."/>
            <person name="Chen W.-J."/>
            <person name="Guiguen Y."/>
        </authorList>
    </citation>
    <scope>NUCLEOTIDE SEQUENCE</scope>
    <source>
        <strain evidence="6">YG-15Mar2019-1</strain>
        <tissue evidence="6">Brain</tissue>
    </source>
</reference>
<accession>A0A9D3Q8H3</accession>
<dbReference type="EMBL" id="JAFDVH010000005">
    <property type="protein sequence ID" value="KAG7477347.1"/>
    <property type="molecule type" value="Genomic_DNA"/>
</dbReference>
<dbReference type="GO" id="GO:0005634">
    <property type="term" value="C:nucleus"/>
    <property type="evidence" value="ECO:0007669"/>
    <property type="project" value="InterPro"/>
</dbReference>
<evidence type="ECO:0000259" key="5">
    <source>
        <dbReference type="PROSITE" id="PS51700"/>
    </source>
</evidence>
<evidence type="ECO:0000313" key="6">
    <source>
        <dbReference type="EMBL" id="KAG7477347.1"/>
    </source>
</evidence>
<dbReference type="PROSITE" id="PS51700">
    <property type="entry name" value="SEPARIN"/>
    <property type="match status" value="1"/>
</dbReference>
<dbReference type="GO" id="GO:0051307">
    <property type="term" value="P:meiotic chromosome separation"/>
    <property type="evidence" value="ECO:0007669"/>
    <property type="project" value="TreeGrafter"/>
</dbReference>
<dbReference type="AlphaFoldDB" id="A0A9D3Q8H3"/>
<evidence type="ECO:0000256" key="3">
    <source>
        <dbReference type="ARBA" id="ARBA00022801"/>
    </source>
</evidence>
<dbReference type="InterPro" id="IPR005314">
    <property type="entry name" value="Peptidase_C50"/>
</dbReference>
<comment type="caution">
    <text evidence="6">The sequence shown here is derived from an EMBL/GenBank/DDBJ whole genome shotgun (WGS) entry which is preliminary data.</text>
</comment>
<dbReference type="GO" id="GO:0072686">
    <property type="term" value="C:mitotic spindle"/>
    <property type="evidence" value="ECO:0007669"/>
    <property type="project" value="TreeGrafter"/>
</dbReference>
<dbReference type="GO" id="GO:0004197">
    <property type="term" value="F:cysteine-type endopeptidase activity"/>
    <property type="evidence" value="ECO:0007669"/>
    <property type="project" value="InterPro"/>
</dbReference>
<name>A0A9D3Q8H3_MEGAT</name>
<gene>
    <name evidence="6" type="ORF">MATL_G00068680</name>
</gene>